<organism evidence="4 5">
    <name type="scientific">Sorghum bicolor</name>
    <name type="common">Sorghum</name>
    <name type="synonym">Sorghum vulgare</name>
    <dbReference type="NCBI Taxonomy" id="4558"/>
    <lineage>
        <taxon>Eukaryota</taxon>
        <taxon>Viridiplantae</taxon>
        <taxon>Streptophyta</taxon>
        <taxon>Embryophyta</taxon>
        <taxon>Tracheophyta</taxon>
        <taxon>Spermatophyta</taxon>
        <taxon>Magnoliopsida</taxon>
        <taxon>Liliopsida</taxon>
        <taxon>Poales</taxon>
        <taxon>Poaceae</taxon>
        <taxon>PACMAD clade</taxon>
        <taxon>Panicoideae</taxon>
        <taxon>Andropogonodae</taxon>
        <taxon>Andropogoneae</taxon>
        <taxon>Sorghinae</taxon>
        <taxon>Sorghum</taxon>
    </lineage>
</organism>
<dbReference type="OrthoDB" id="670584at2759"/>
<dbReference type="SUPFAM" id="SSF49599">
    <property type="entry name" value="TRAF domain-like"/>
    <property type="match status" value="1"/>
</dbReference>
<evidence type="ECO:0000256" key="1">
    <source>
        <dbReference type="ARBA" id="ARBA00004906"/>
    </source>
</evidence>
<dbReference type="InterPro" id="IPR002083">
    <property type="entry name" value="MATH/TRAF_dom"/>
</dbReference>
<proteinExistence type="inferred from homology"/>
<dbReference type="InterPro" id="IPR000210">
    <property type="entry name" value="BTB/POZ_dom"/>
</dbReference>
<dbReference type="CDD" id="cd00121">
    <property type="entry name" value="MATH"/>
    <property type="match status" value="1"/>
</dbReference>
<evidence type="ECO:0000313" key="4">
    <source>
        <dbReference type="EMBL" id="KXG25576.1"/>
    </source>
</evidence>
<dbReference type="GO" id="GO:0016567">
    <property type="term" value="P:protein ubiquitination"/>
    <property type="evidence" value="ECO:0007669"/>
    <property type="project" value="InterPro"/>
</dbReference>
<name>A0A1B6PIR3_SORBI</name>
<dbReference type="InParanoid" id="A0A1B6PIR3"/>
<comment type="pathway">
    <text evidence="1">Protein modification; protein ubiquitination.</text>
</comment>
<dbReference type="Pfam" id="PF22486">
    <property type="entry name" value="MATH_2"/>
    <property type="match status" value="1"/>
</dbReference>
<evidence type="ECO:0000313" key="5">
    <source>
        <dbReference type="Proteomes" id="UP000000768"/>
    </source>
</evidence>
<dbReference type="PANTHER" id="PTHR26379">
    <property type="entry name" value="BTB/POZ AND MATH DOMAIN-CONTAINING PROTEIN 1"/>
    <property type="match status" value="1"/>
</dbReference>
<dbReference type="OMA" id="RINFYPH"/>
<gene>
    <name evidence="4" type="ORF">SORBI_3007G199500</name>
</gene>
<feature type="domain" description="BTB" evidence="3">
    <location>
        <begin position="190"/>
        <end position="258"/>
    </location>
</feature>
<dbReference type="Proteomes" id="UP000000768">
    <property type="component" value="Chromosome 7"/>
</dbReference>
<keyword evidence="5" id="KW-1185">Reference proteome</keyword>
<dbReference type="EMBL" id="CM000766">
    <property type="protein sequence ID" value="KXG25576.1"/>
    <property type="molecule type" value="Genomic_DNA"/>
</dbReference>
<dbReference type="CDD" id="cd18280">
    <property type="entry name" value="BTB_POZ_BPM_plant"/>
    <property type="match status" value="1"/>
</dbReference>
<dbReference type="AlphaFoldDB" id="A0A1B6PIR3"/>
<protein>
    <recommendedName>
        <fullName evidence="3">BTB domain-containing protein</fullName>
    </recommendedName>
</protein>
<dbReference type="Gene3D" id="1.25.40.420">
    <property type="match status" value="1"/>
</dbReference>
<reference evidence="4 5" key="1">
    <citation type="journal article" date="2009" name="Nature">
        <title>The Sorghum bicolor genome and the diversification of grasses.</title>
        <authorList>
            <person name="Paterson A.H."/>
            <person name="Bowers J.E."/>
            <person name="Bruggmann R."/>
            <person name="Dubchak I."/>
            <person name="Grimwood J."/>
            <person name="Gundlach H."/>
            <person name="Haberer G."/>
            <person name="Hellsten U."/>
            <person name="Mitros T."/>
            <person name="Poliakov A."/>
            <person name="Schmutz J."/>
            <person name="Spannagl M."/>
            <person name="Tang H."/>
            <person name="Wang X."/>
            <person name="Wicker T."/>
            <person name="Bharti A.K."/>
            <person name="Chapman J."/>
            <person name="Feltus F.A."/>
            <person name="Gowik U."/>
            <person name="Grigoriev I.V."/>
            <person name="Lyons E."/>
            <person name="Maher C.A."/>
            <person name="Martis M."/>
            <person name="Narechania A."/>
            <person name="Otillar R.P."/>
            <person name="Penning B.W."/>
            <person name="Salamov A.A."/>
            <person name="Wang Y."/>
            <person name="Zhang L."/>
            <person name="Carpita N.C."/>
            <person name="Freeling M."/>
            <person name="Gingle A.R."/>
            <person name="Hash C.T."/>
            <person name="Keller B."/>
            <person name="Klein P."/>
            <person name="Kresovich S."/>
            <person name="McCann M.C."/>
            <person name="Ming R."/>
            <person name="Peterson D.G."/>
            <person name="Mehboob-ur-Rahman"/>
            <person name="Ware D."/>
            <person name="Westhoff P."/>
            <person name="Mayer K.F."/>
            <person name="Messing J."/>
            <person name="Rokhsar D.S."/>
        </authorList>
    </citation>
    <scope>NUCLEOTIDE SEQUENCE [LARGE SCALE GENOMIC DNA]</scope>
    <source>
        <strain evidence="5">cv. BTx623</strain>
    </source>
</reference>
<evidence type="ECO:0000256" key="2">
    <source>
        <dbReference type="ARBA" id="ARBA00010846"/>
    </source>
</evidence>
<comment type="similarity">
    <text evidence="2">Belongs to the Tdpoz family.</text>
</comment>
<dbReference type="PANTHER" id="PTHR26379:SF369">
    <property type="entry name" value="BTB DOMAIN-CONTAINING PROTEIN"/>
    <property type="match status" value="1"/>
</dbReference>
<dbReference type="Gene3D" id="3.30.710.10">
    <property type="entry name" value="Potassium Channel Kv1.1, Chain A"/>
    <property type="match status" value="1"/>
</dbReference>
<dbReference type="SUPFAM" id="SSF54695">
    <property type="entry name" value="POZ domain"/>
    <property type="match status" value="1"/>
</dbReference>
<reference evidence="5" key="2">
    <citation type="journal article" date="2018" name="Plant J.">
        <title>The Sorghum bicolor reference genome: improved assembly, gene annotations, a transcriptome atlas, and signatures of genome organization.</title>
        <authorList>
            <person name="McCormick R.F."/>
            <person name="Truong S.K."/>
            <person name="Sreedasyam A."/>
            <person name="Jenkins J."/>
            <person name="Shu S."/>
            <person name="Sims D."/>
            <person name="Kennedy M."/>
            <person name="Amirebrahimi M."/>
            <person name="Weers B.D."/>
            <person name="McKinley B."/>
            <person name="Mattison A."/>
            <person name="Morishige D.T."/>
            <person name="Grimwood J."/>
            <person name="Schmutz J."/>
            <person name="Mullet J.E."/>
        </authorList>
    </citation>
    <scope>NUCLEOTIDE SEQUENCE [LARGE SCALE GENOMIC DNA]</scope>
    <source>
        <strain evidence="5">cv. BTx623</strain>
    </source>
</reference>
<dbReference type="InterPro" id="IPR045005">
    <property type="entry name" value="BPM1-6"/>
</dbReference>
<dbReference type="Pfam" id="PF24570">
    <property type="entry name" value="BACK_BPM_SPOP"/>
    <property type="match status" value="1"/>
</dbReference>
<sequence length="358" mass="40024">MRGVTIETSNVSKRRRSSILEAQTTTIMDSPSVVVKFKINYEQTKHLAAGHAVNSDAISAGGHIWRINFYPHGAQETPEEGRDNPSIFLELLRKSRNTWVKAIFTTSIKNKDGKAFKFESSWSFPSERYFDILQLFQFGSHTDMVNNYVEDGHIKFVCTIVVLQSNSVIPVPLSNIGKHMGTLLDSMDGMDVSFVIGGETFHAHRFVLAARSPVFKAELFGSMVEATTMTPITLHEIAPATFKLMLQFMYTDALPGDEELGNTPIKTLWDLLAAADRYALDRLKLLCAQKLWEDVSVDTVASTLACAKMYNCPELKDMCIDFFAEANNFKAAVLTDGFAKLVQQFPSIISELRERIGT</sequence>
<dbReference type="InterPro" id="IPR008974">
    <property type="entry name" value="TRAF-like"/>
</dbReference>
<evidence type="ECO:0000259" key="3">
    <source>
        <dbReference type="PROSITE" id="PS50097"/>
    </source>
</evidence>
<accession>A0A1B6PIR3</accession>
<dbReference type="Gene3D" id="2.60.210.10">
    <property type="entry name" value="Apoptosis, Tumor Necrosis Factor Receptor Associated Protein 2, Chain A"/>
    <property type="match status" value="1"/>
</dbReference>
<dbReference type="Gramene" id="KXG25576">
    <property type="protein sequence ID" value="KXG25576"/>
    <property type="gene ID" value="SORBI_3007G199500"/>
</dbReference>
<dbReference type="InterPro" id="IPR011333">
    <property type="entry name" value="SKP1/BTB/POZ_sf"/>
</dbReference>
<dbReference type="InterPro" id="IPR056423">
    <property type="entry name" value="BACK_BPM_SPOP"/>
</dbReference>
<dbReference type="PROSITE" id="PS50097">
    <property type="entry name" value="BTB"/>
    <property type="match status" value="1"/>
</dbReference>
<dbReference type="SMART" id="SM00225">
    <property type="entry name" value="BTB"/>
    <property type="match status" value="1"/>
</dbReference>
<dbReference type="Pfam" id="PF00651">
    <property type="entry name" value="BTB"/>
    <property type="match status" value="1"/>
</dbReference>